<proteinExistence type="predicted"/>
<sequence>MFAQRFHDLKPDVEHRIKAGHRVLKDKPDARAPDRAQSVRRAGQQILPIEQHLPLPHIGGGRGQQPDQRHHGHGLSRPAFAHHAQKLSGFEVEANGIDGVNFTATGLEDNLQALDIKDW</sequence>
<dbReference type="AlphaFoldDB" id="A0A1J5PJ04"/>
<dbReference type="AntiFam" id="ANF00095">
    <property type="entry name" value="Shadow ORF (opposite ABC transporters)"/>
</dbReference>
<comment type="caution">
    <text evidence="2">The sequence shown here is derived from an EMBL/GenBank/DDBJ whole genome shotgun (WGS) entry which is preliminary data.</text>
</comment>
<protein>
    <submittedName>
        <fullName evidence="2">Uncharacterized protein</fullName>
    </submittedName>
</protein>
<reference evidence="2" key="1">
    <citation type="submission" date="2016-10" db="EMBL/GenBank/DDBJ databases">
        <title>Sequence of Gallionella enrichment culture.</title>
        <authorList>
            <person name="Poehlein A."/>
            <person name="Muehling M."/>
            <person name="Daniel R."/>
        </authorList>
    </citation>
    <scope>NUCLEOTIDE SEQUENCE</scope>
</reference>
<organism evidence="2">
    <name type="scientific">mine drainage metagenome</name>
    <dbReference type="NCBI Taxonomy" id="410659"/>
    <lineage>
        <taxon>unclassified sequences</taxon>
        <taxon>metagenomes</taxon>
        <taxon>ecological metagenomes</taxon>
    </lineage>
</organism>
<feature type="compositionally biased region" description="Basic and acidic residues" evidence="1">
    <location>
        <begin position="20"/>
        <end position="34"/>
    </location>
</feature>
<accession>A0A1J5PJ04</accession>
<evidence type="ECO:0000313" key="2">
    <source>
        <dbReference type="EMBL" id="OIQ67727.1"/>
    </source>
</evidence>
<name>A0A1J5PJ04_9ZZZZ</name>
<feature type="region of interest" description="Disordered" evidence="1">
    <location>
        <begin position="20"/>
        <end position="78"/>
    </location>
</feature>
<dbReference type="EMBL" id="MLJW01005744">
    <property type="protein sequence ID" value="OIQ67727.1"/>
    <property type="molecule type" value="Genomic_DNA"/>
</dbReference>
<gene>
    <name evidence="2" type="ORF">GALL_506910</name>
</gene>
<evidence type="ECO:0000256" key="1">
    <source>
        <dbReference type="SAM" id="MobiDB-lite"/>
    </source>
</evidence>